<protein>
    <submittedName>
        <fullName evidence="3">11840_t:CDS:1</fullName>
    </submittedName>
</protein>
<sequence>MAYKNSLPNSQDRWKVSDTYNTLYSEKNIHNEITLSLVDSADTKSNKHGISEKLSYTTKDNINNSTTMPLQPKGSSFVTMALLATQIQALESELITVGKRKKSKRKNNFDQINTSLSSKYDEKIHSPISLENDLLQYKKHERDDSYSDSSLQFLSSNNSVSATSTRLTTPVDSNFDFTKSELSPPNTDVKNSFNVYQKDVEEIQFLTNKLEEQQQQHRGELEKLRKEHITQLNKTMLDYEKSINDQKKEFEIAIRELKNIMEKENKTKMDKLRKELTNQSKGNEEKMMNELSIRYESRTEELMRHHDIEKNKIVKELKSMKKLKEKSEDELIENKKIFQSEKRSIRHEYEREIEILRDEHVNQLDSMKRGETKKAFMQIRDQLVRMRRDGEKELRNRMGELMHELSEKEAAENSWIKYKREKESTLLNLRIQLSSLETTIQQKETKIVELQDEHARSWKEICVLNKNKENTTKMIETFQQKTEEIIKDLKRQLDVKTKAEGEFEPIVKTLREQLNGANEELSNLRVQLYDLGLKFNEEKERCEDLERLIENKSDLISKLQLQLERRKAESEELESNKKMDLQNFKDRQEQSIMLLRTNLKTDHKKELQELRDRLVKEYEIKLKELADHNSRIERNSVQNSETVEELKETTRRLAGVESAFKELNAKHQQLIHKNQQLTNEISFFRSKVEQLETDNLDLKENNILVTSEKVKVAEELKDSKDEMKRFQDECSIIRNKMIELENERDRFQEIESQRVRLDHELAKLKSDYSIKIKATEEMTNDLETVEKQKESLSKLLEEHQNGMQTFMKAIAAERGTWSQKESDLISNYEIELRDRDSELEGLRSELVHIKKHSDGLEQRLQVSQEYEIKQLELAQKYEEALRECANKENEILDLKMFKKQSQARIESYESSTSRLTSKLRTIEADADRVKQNADVKISDLQSRLRVSMTEIEDLHNQVSDLKQKLIEREAMIQNHSRTKSRDGPNDTFKLNSLTKQIEKYKATQQNLEAQIADLTQKLQKVHQEYKEEKSHIFNDHQRSLQALKQQQDDEITKINTTMQSRLTTLEKLQRNIKNATDHLSNGNEQRLSELENSLRESRSKCEKLNDKLNIESLEEELQE</sequence>
<comment type="caution">
    <text evidence="3">The sequence shown here is derived from an EMBL/GenBank/DDBJ whole genome shotgun (WGS) entry which is preliminary data.</text>
</comment>
<feature type="region of interest" description="Disordered" evidence="2">
    <location>
        <begin position="1077"/>
        <end position="1099"/>
    </location>
</feature>
<feature type="coiled-coil region" evidence="1">
    <location>
        <begin position="507"/>
        <end position="576"/>
    </location>
</feature>
<organism evidence="3 4">
    <name type="scientific">Funneliformis geosporum</name>
    <dbReference type="NCBI Taxonomy" id="1117311"/>
    <lineage>
        <taxon>Eukaryota</taxon>
        <taxon>Fungi</taxon>
        <taxon>Fungi incertae sedis</taxon>
        <taxon>Mucoromycota</taxon>
        <taxon>Glomeromycotina</taxon>
        <taxon>Glomeromycetes</taxon>
        <taxon>Glomerales</taxon>
        <taxon>Glomeraceae</taxon>
        <taxon>Funneliformis</taxon>
    </lineage>
</organism>
<feature type="compositionally biased region" description="Basic and acidic residues" evidence="2">
    <location>
        <begin position="1086"/>
        <end position="1099"/>
    </location>
</feature>
<feature type="coiled-coil region" evidence="1">
    <location>
        <begin position="937"/>
        <end position="1031"/>
    </location>
</feature>
<proteinExistence type="predicted"/>
<evidence type="ECO:0000313" key="4">
    <source>
        <dbReference type="Proteomes" id="UP001153678"/>
    </source>
</evidence>
<evidence type="ECO:0000256" key="2">
    <source>
        <dbReference type="SAM" id="MobiDB-lite"/>
    </source>
</evidence>
<gene>
    <name evidence="3" type="ORF">FWILDA_LOCUS5858</name>
</gene>
<feature type="coiled-coil region" evidence="1">
    <location>
        <begin position="604"/>
        <end position="890"/>
    </location>
</feature>
<keyword evidence="4" id="KW-1185">Reference proteome</keyword>
<accession>A0A9W4SKN8</accession>
<evidence type="ECO:0000313" key="3">
    <source>
        <dbReference type="EMBL" id="CAI2172986.1"/>
    </source>
</evidence>
<reference evidence="3" key="1">
    <citation type="submission" date="2022-08" db="EMBL/GenBank/DDBJ databases">
        <authorList>
            <person name="Kallberg Y."/>
            <person name="Tangrot J."/>
            <person name="Rosling A."/>
        </authorList>
    </citation>
    <scope>NUCLEOTIDE SEQUENCE</scope>
    <source>
        <strain evidence="3">Wild A</strain>
    </source>
</reference>
<evidence type="ECO:0000256" key="1">
    <source>
        <dbReference type="SAM" id="Coils"/>
    </source>
</evidence>
<dbReference type="OrthoDB" id="2441647at2759"/>
<dbReference type="EMBL" id="CAMKVN010001005">
    <property type="protein sequence ID" value="CAI2172986.1"/>
    <property type="molecule type" value="Genomic_DNA"/>
</dbReference>
<feature type="coiled-coil region" evidence="1">
    <location>
        <begin position="196"/>
        <end position="267"/>
    </location>
</feature>
<dbReference type="Gene3D" id="1.20.5.170">
    <property type="match status" value="1"/>
</dbReference>
<dbReference type="AlphaFoldDB" id="A0A9W4SKN8"/>
<feature type="non-terminal residue" evidence="3">
    <location>
        <position position="1119"/>
    </location>
</feature>
<keyword evidence="1" id="KW-0175">Coiled coil</keyword>
<feature type="coiled-coil region" evidence="1">
    <location>
        <begin position="391"/>
        <end position="453"/>
    </location>
</feature>
<dbReference type="Proteomes" id="UP001153678">
    <property type="component" value="Unassembled WGS sequence"/>
</dbReference>
<name>A0A9W4SKN8_9GLOM</name>